<dbReference type="InterPro" id="IPR010131">
    <property type="entry name" value="MdtP/NodT-like"/>
</dbReference>
<dbReference type="PANTHER" id="PTHR30203:SF24">
    <property type="entry name" value="BLR4935 PROTEIN"/>
    <property type="match status" value="1"/>
</dbReference>
<feature type="chain" id="PRO_5017966748" evidence="1">
    <location>
        <begin position="22"/>
        <end position="417"/>
    </location>
</feature>
<dbReference type="GO" id="GO:0015562">
    <property type="term" value="F:efflux transmembrane transporter activity"/>
    <property type="evidence" value="ECO:0007669"/>
    <property type="project" value="InterPro"/>
</dbReference>
<keyword evidence="1" id="KW-0732">Signal</keyword>
<protein>
    <submittedName>
        <fullName evidence="2">TolC family protein</fullName>
    </submittedName>
</protein>
<organism evidence="2">
    <name type="scientific">Acidithiobacillus sulfuriphilus</name>
    <dbReference type="NCBI Taxonomy" id="1867749"/>
    <lineage>
        <taxon>Bacteria</taxon>
        <taxon>Pseudomonadati</taxon>
        <taxon>Pseudomonadota</taxon>
        <taxon>Acidithiobacillia</taxon>
        <taxon>Acidithiobacillales</taxon>
        <taxon>Acidithiobacillaceae</taxon>
        <taxon>Acidithiobacillus</taxon>
    </lineage>
</organism>
<dbReference type="RefSeq" id="WP_123105830.1">
    <property type="nucleotide sequence ID" value="NZ_CP127527.1"/>
</dbReference>
<dbReference type="SUPFAM" id="SSF56954">
    <property type="entry name" value="Outer membrane efflux proteins (OEP)"/>
    <property type="match status" value="1"/>
</dbReference>
<comment type="caution">
    <text evidence="2">The sequence shown here is derived from an EMBL/GenBank/DDBJ whole genome shotgun (WGS) entry which is preliminary data.</text>
</comment>
<proteinExistence type="predicted"/>
<dbReference type="AlphaFoldDB" id="A0A3M8QPF2"/>
<evidence type="ECO:0000256" key="1">
    <source>
        <dbReference type="SAM" id="SignalP"/>
    </source>
</evidence>
<reference evidence="2" key="1">
    <citation type="submission" date="2018-10" db="EMBL/GenBank/DDBJ databases">
        <title>Acidithiobacillus sulfuriphilus sp. nov.: an extremely acidophilic sulfur-oxidizing chemolithotroph isolated from a neutral pH environment.</title>
        <authorList>
            <person name="Falagan C."/>
            <person name="Moya-Beltran A."/>
            <person name="Quatrini R."/>
            <person name="Johnson D.B."/>
        </authorList>
    </citation>
    <scope>NUCLEOTIDE SEQUENCE [LARGE SCALE GENOMIC DNA]</scope>
    <source>
        <strain evidence="2">CJ-2</strain>
    </source>
</reference>
<dbReference type="Gene3D" id="1.20.1600.10">
    <property type="entry name" value="Outer membrane efflux proteins (OEP)"/>
    <property type="match status" value="1"/>
</dbReference>
<gene>
    <name evidence="2" type="ORF">EC580_13240</name>
</gene>
<sequence>MRKRMLAVLFLLLAAPPEAPAMAFSPPDLPAAEQVRQALAQSPVWAAAQDQQGVARYEAQELASGPYEFSVQVQGQSRWVRGMGDYGEWWTTLQRPVRLPGKAALDRQIGAAGEGVARAGFADARLGLAHELLGSWLDWLGSVERERLLVEQQRLAEENLAAVQKRLQAGDAARMDVQAAEADVEDITRSVVEARTRKDMALAVLNGRFPAVGTQSPPPLSDPQPPTGALGDLRQAVLTDSPRLQVLEMAVARARVTAARARAERWPDPTLAVFVASERGGDERIGGGMITMPIPGPRRGQEQARTQALLRVAEDHLAAGRQMLVARVASQMQAVAGNHAAFLAAQRAAAAMTGQAQMMQRAYALGEVDLQRLLLARRQARVAAVAALEARLAALQATYGLLLDAHVLWSEGVAPAR</sequence>
<accession>A0A3M8QPF2</accession>
<name>A0A3M8QPF2_9PROT</name>
<dbReference type="PANTHER" id="PTHR30203">
    <property type="entry name" value="OUTER MEMBRANE CATION EFFLUX PROTEIN"/>
    <property type="match status" value="1"/>
</dbReference>
<evidence type="ECO:0000313" key="2">
    <source>
        <dbReference type="EMBL" id="RNF58115.1"/>
    </source>
</evidence>
<dbReference type="OrthoDB" id="7616984at2"/>
<dbReference type="EMBL" id="RIZI01000192">
    <property type="protein sequence ID" value="RNF58115.1"/>
    <property type="molecule type" value="Genomic_DNA"/>
</dbReference>
<feature type="signal peptide" evidence="1">
    <location>
        <begin position="1"/>
        <end position="21"/>
    </location>
</feature>